<gene>
    <name evidence="1" type="ORF">IGS68_34640</name>
</gene>
<dbReference type="InterPro" id="IPR011664">
    <property type="entry name" value="Abi_system_AbiD/AbiF-like"/>
</dbReference>
<dbReference type="Proteomes" id="UP000595197">
    <property type="component" value="Plasmid pTT6-3"/>
</dbReference>
<proteinExistence type="predicted"/>
<keyword evidence="1" id="KW-0614">Plasmid</keyword>
<reference evidence="1" key="1">
    <citation type="submission" date="2021-02" db="EMBL/GenBank/DDBJ databases">
        <title>Skermanella TT6 skin isolate.</title>
        <authorList>
            <person name="Lee K."/>
            <person name="Ganzorig M."/>
        </authorList>
    </citation>
    <scope>NUCLEOTIDE SEQUENCE</scope>
    <source>
        <strain evidence="1">TT6</strain>
    </source>
</reference>
<geneLocation type="plasmid" evidence="1 2">
    <name>pTT6-3</name>
</geneLocation>
<evidence type="ECO:0000313" key="2">
    <source>
        <dbReference type="Proteomes" id="UP000595197"/>
    </source>
</evidence>
<keyword evidence="2" id="KW-1185">Reference proteome</keyword>
<name>A0ABX7BN95_9PROT</name>
<dbReference type="Pfam" id="PF07751">
    <property type="entry name" value="Abi_2"/>
    <property type="match status" value="1"/>
</dbReference>
<sequence>MPDPFRKASENQLDELLSTERFGRYLAWAGGDREKAFELYALNTALSEALYTPMQMLEVALRNRFHAVLSDERGEYWFDDPGLISVEHQREQLAKARAGLQAEGKPITPGRVVASLTFGFWTAMLNKPYENLWQTVLHKAARREDGKGLTRKALAGPLTPIRVIRNRVAHHEPIINWNLPRHYTNIEQMTTWLSPVAADWLRHHSRFPVVYPSTPIQLAGS</sequence>
<protein>
    <submittedName>
        <fullName evidence="1">Abi family protein</fullName>
    </submittedName>
</protein>
<accession>A0ABX7BN95</accession>
<organism evidence="1 2">
    <name type="scientific">Skermanella cutis</name>
    <dbReference type="NCBI Taxonomy" id="2775420"/>
    <lineage>
        <taxon>Bacteria</taxon>
        <taxon>Pseudomonadati</taxon>
        <taxon>Pseudomonadota</taxon>
        <taxon>Alphaproteobacteria</taxon>
        <taxon>Rhodospirillales</taxon>
        <taxon>Azospirillaceae</taxon>
        <taxon>Skermanella</taxon>
    </lineage>
</organism>
<dbReference type="RefSeq" id="WP_201083705.1">
    <property type="nucleotide sequence ID" value="NZ_CP067423.1"/>
</dbReference>
<evidence type="ECO:0000313" key="1">
    <source>
        <dbReference type="EMBL" id="QQP93858.1"/>
    </source>
</evidence>
<dbReference type="EMBL" id="CP067423">
    <property type="protein sequence ID" value="QQP93858.1"/>
    <property type="molecule type" value="Genomic_DNA"/>
</dbReference>